<gene>
    <name evidence="2" type="ORF">GSTUAT00007452001</name>
</gene>
<dbReference type="EMBL" id="LN891131">
    <property type="protein sequence ID" value="CUS08442.1"/>
    <property type="molecule type" value="Genomic_DNA"/>
</dbReference>
<accession>A0A292PL91</accession>
<dbReference type="Proteomes" id="UP001412239">
    <property type="component" value="Unassembled WGS sequence"/>
</dbReference>
<reference evidence="2" key="1">
    <citation type="submission" date="2015-10" db="EMBL/GenBank/DDBJ databases">
        <authorList>
            <person name="Regsiter A."/>
            <person name="william w."/>
        </authorList>
    </citation>
    <scope>NUCLEOTIDE SEQUENCE</scope>
    <source>
        <strain evidence="2">Montdore</strain>
    </source>
</reference>
<feature type="non-terminal residue" evidence="2">
    <location>
        <position position="134"/>
    </location>
</feature>
<evidence type="ECO:0000313" key="3">
    <source>
        <dbReference type="Proteomes" id="UP001412239"/>
    </source>
</evidence>
<feature type="compositionally biased region" description="Low complexity" evidence="1">
    <location>
        <begin position="90"/>
        <end position="105"/>
    </location>
</feature>
<organism evidence="2 3">
    <name type="scientific">Tuber aestivum</name>
    <name type="common">summer truffle</name>
    <dbReference type="NCBI Taxonomy" id="59557"/>
    <lineage>
        <taxon>Eukaryota</taxon>
        <taxon>Fungi</taxon>
        <taxon>Dikarya</taxon>
        <taxon>Ascomycota</taxon>
        <taxon>Pezizomycotina</taxon>
        <taxon>Pezizomycetes</taxon>
        <taxon>Pezizales</taxon>
        <taxon>Tuberaceae</taxon>
        <taxon>Tuber</taxon>
    </lineage>
</organism>
<dbReference type="AlphaFoldDB" id="A0A292PL91"/>
<evidence type="ECO:0000313" key="2">
    <source>
        <dbReference type="EMBL" id="CUS08442.1"/>
    </source>
</evidence>
<protein>
    <submittedName>
        <fullName evidence="2">Uncharacterized protein</fullName>
    </submittedName>
</protein>
<proteinExistence type="predicted"/>
<sequence length="134" mass="13734">MCVLLDNPQELAPCSENWRSLMAVCSSNTCAEFASFAGRAPPVSSCTNTPAPLPGGTGSAGFSFGSWDTITTNATSNRTGTGGQGGPKVTTSPTGGSNSDSSSSGQSGGVRTIIGTIGMGWLWEMVFLFWGIVW</sequence>
<feature type="compositionally biased region" description="Polar residues" evidence="1">
    <location>
        <begin position="68"/>
        <end position="79"/>
    </location>
</feature>
<keyword evidence="3" id="KW-1185">Reference proteome</keyword>
<name>A0A292PL91_9PEZI</name>
<evidence type="ECO:0000256" key="1">
    <source>
        <dbReference type="SAM" id="MobiDB-lite"/>
    </source>
</evidence>
<feature type="region of interest" description="Disordered" evidence="1">
    <location>
        <begin position="66"/>
        <end position="109"/>
    </location>
</feature>